<feature type="region of interest" description="Disordered" evidence="11">
    <location>
        <begin position="197"/>
        <end position="258"/>
    </location>
</feature>
<dbReference type="GO" id="GO:0002939">
    <property type="term" value="P:tRNA N1-guanine methylation"/>
    <property type="evidence" value="ECO:0007669"/>
    <property type="project" value="TreeGrafter"/>
</dbReference>
<feature type="compositionally biased region" description="Polar residues" evidence="11">
    <location>
        <begin position="1132"/>
        <end position="1145"/>
    </location>
</feature>
<name>A0A9W7XJ61_9FUNG</name>
<evidence type="ECO:0000256" key="7">
    <source>
        <dbReference type="ARBA" id="ARBA00023242"/>
    </source>
</evidence>
<feature type="region of interest" description="Disordered" evidence="11">
    <location>
        <begin position="302"/>
        <end position="330"/>
    </location>
</feature>
<keyword evidence="4 14" id="KW-0808">Transferase</keyword>
<feature type="compositionally biased region" description="Polar residues" evidence="11">
    <location>
        <begin position="721"/>
        <end position="730"/>
    </location>
</feature>
<accession>A0A9W7XJ61</accession>
<dbReference type="EC" id="2.1.1.221" evidence="1"/>
<evidence type="ECO:0000256" key="1">
    <source>
        <dbReference type="ARBA" id="ARBA00012797"/>
    </source>
</evidence>
<dbReference type="InterPro" id="IPR036864">
    <property type="entry name" value="Zn2-C6_fun-type_DNA-bd_sf"/>
</dbReference>
<dbReference type="Gene3D" id="3.40.1280.30">
    <property type="match status" value="1"/>
</dbReference>
<dbReference type="InterPro" id="IPR007219">
    <property type="entry name" value="XnlR_reg_dom"/>
</dbReference>
<feature type="compositionally biased region" description="Basic residues" evidence="11">
    <location>
        <begin position="89"/>
        <end position="99"/>
    </location>
</feature>
<evidence type="ECO:0000256" key="3">
    <source>
        <dbReference type="ARBA" id="ARBA00022603"/>
    </source>
</evidence>
<keyword evidence="5" id="KW-0949">S-adenosyl-L-methionine</keyword>
<dbReference type="GO" id="GO:0000049">
    <property type="term" value="F:tRNA binding"/>
    <property type="evidence" value="ECO:0007669"/>
    <property type="project" value="TreeGrafter"/>
</dbReference>
<dbReference type="PANTHER" id="PTHR13563">
    <property type="entry name" value="TRNA (GUANINE-9-) METHYLTRANSFERASE"/>
    <property type="match status" value="1"/>
</dbReference>
<feature type="compositionally biased region" description="Basic and acidic residues" evidence="11">
    <location>
        <begin position="1465"/>
        <end position="1476"/>
    </location>
</feature>
<evidence type="ECO:0000256" key="10">
    <source>
        <dbReference type="ARBA" id="ARBA00048434"/>
    </source>
</evidence>
<dbReference type="GO" id="GO:0003677">
    <property type="term" value="F:DNA binding"/>
    <property type="evidence" value="ECO:0007669"/>
    <property type="project" value="InterPro"/>
</dbReference>
<feature type="region of interest" description="Disordered" evidence="11">
    <location>
        <begin position="1465"/>
        <end position="1498"/>
    </location>
</feature>
<dbReference type="PANTHER" id="PTHR13563:SF13">
    <property type="entry name" value="TRNA METHYLTRANSFERASE 10 HOMOLOG A"/>
    <property type="match status" value="1"/>
</dbReference>
<evidence type="ECO:0000256" key="11">
    <source>
        <dbReference type="SAM" id="MobiDB-lite"/>
    </source>
</evidence>
<feature type="compositionally biased region" description="Low complexity" evidence="11">
    <location>
        <begin position="241"/>
        <end position="258"/>
    </location>
</feature>
<evidence type="ECO:0000259" key="13">
    <source>
        <dbReference type="PROSITE" id="PS51675"/>
    </source>
</evidence>
<dbReference type="Pfam" id="PF00172">
    <property type="entry name" value="Zn_clus"/>
    <property type="match status" value="1"/>
</dbReference>
<evidence type="ECO:0000256" key="5">
    <source>
        <dbReference type="ARBA" id="ARBA00022691"/>
    </source>
</evidence>
<keyword evidence="6" id="KW-0479">Metal-binding</keyword>
<feature type="compositionally biased region" description="Low complexity" evidence="11">
    <location>
        <begin position="690"/>
        <end position="705"/>
    </location>
</feature>
<feature type="compositionally biased region" description="Low complexity" evidence="11">
    <location>
        <begin position="197"/>
        <end position="210"/>
    </location>
</feature>
<evidence type="ECO:0000256" key="8">
    <source>
        <dbReference type="ARBA" id="ARBA00031792"/>
    </source>
</evidence>
<evidence type="ECO:0000256" key="6">
    <source>
        <dbReference type="ARBA" id="ARBA00022723"/>
    </source>
</evidence>
<dbReference type="InterPro" id="IPR038459">
    <property type="entry name" value="MT_TRM10-typ_sf"/>
</dbReference>
<dbReference type="GO" id="GO:0000981">
    <property type="term" value="F:DNA-binding transcription factor activity, RNA polymerase II-specific"/>
    <property type="evidence" value="ECO:0007669"/>
    <property type="project" value="InterPro"/>
</dbReference>
<feature type="compositionally biased region" description="Acidic residues" evidence="11">
    <location>
        <begin position="1477"/>
        <end position="1498"/>
    </location>
</feature>
<dbReference type="GO" id="GO:0052905">
    <property type="term" value="F:tRNA (guanosine(9)-N1)-methyltransferase activity"/>
    <property type="evidence" value="ECO:0007669"/>
    <property type="project" value="UniProtKB-EC"/>
</dbReference>
<dbReference type="Pfam" id="PF04082">
    <property type="entry name" value="Fungal_trans"/>
    <property type="match status" value="1"/>
</dbReference>
<dbReference type="PROSITE" id="PS50048">
    <property type="entry name" value="ZN2_CY6_FUNGAL_2"/>
    <property type="match status" value="1"/>
</dbReference>
<evidence type="ECO:0000256" key="2">
    <source>
        <dbReference type="ARBA" id="ARBA00020451"/>
    </source>
</evidence>
<evidence type="ECO:0000256" key="4">
    <source>
        <dbReference type="ARBA" id="ARBA00022679"/>
    </source>
</evidence>
<dbReference type="SMART" id="SM00906">
    <property type="entry name" value="Fungal_trans"/>
    <property type="match status" value="1"/>
</dbReference>
<dbReference type="GO" id="GO:0005634">
    <property type="term" value="C:nucleus"/>
    <property type="evidence" value="ECO:0007669"/>
    <property type="project" value="TreeGrafter"/>
</dbReference>
<organism evidence="14 15">
    <name type="scientific">Coemansia asiatica</name>
    <dbReference type="NCBI Taxonomy" id="1052880"/>
    <lineage>
        <taxon>Eukaryota</taxon>
        <taxon>Fungi</taxon>
        <taxon>Fungi incertae sedis</taxon>
        <taxon>Zoopagomycota</taxon>
        <taxon>Kickxellomycotina</taxon>
        <taxon>Kickxellomycetes</taxon>
        <taxon>Kickxellales</taxon>
        <taxon>Kickxellaceae</taxon>
        <taxon>Coemansia</taxon>
    </lineage>
</organism>
<dbReference type="InterPro" id="IPR007356">
    <property type="entry name" value="tRNA_m1G_MeTrfase_euk"/>
</dbReference>
<dbReference type="Proteomes" id="UP001145021">
    <property type="component" value="Unassembled WGS sequence"/>
</dbReference>
<dbReference type="SMART" id="SM00066">
    <property type="entry name" value="GAL4"/>
    <property type="match status" value="1"/>
</dbReference>
<protein>
    <recommendedName>
        <fullName evidence="2">tRNA (guanine(9)-N1)-methyltransferase</fullName>
        <ecNumber evidence="1">2.1.1.221</ecNumber>
    </recommendedName>
    <alternativeName>
        <fullName evidence="9">tRNA methyltransferase 10</fullName>
    </alternativeName>
    <alternativeName>
        <fullName evidence="8">tRNA(m1G9)-methyltransferase</fullName>
    </alternativeName>
</protein>
<dbReference type="GO" id="GO:0006351">
    <property type="term" value="P:DNA-templated transcription"/>
    <property type="evidence" value="ECO:0007669"/>
    <property type="project" value="InterPro"/>
</dbReference>
<feature type="compositionally biased region" description="Low complexity" evidence="11">
    <location>
        <begin position="1146"/>
        <end position="1164"/>
    </location>
</feature>
<reference evidence="14" key="1">
    <citation type="submission" date="2022-07" db="EMBL/GenBank/DDBJ databases">
        <title>Phylogenomic reconstructions and comparative analyses of Kickxellomycotina fungi.</title>
        <authorList>
            <person name="Reynolds N.K."/>
            <person name="Stajich J.E."/>
            <person name="Barry K."/>
            <person name="Grigoriev I.V."/>
            <person name="Crous P."/>
            <person name="Smith M.E."/>
        </authorList>
    </citation>
    <scope>NUCLEOTIDE SEQUENCE</scope>
    <source>
        <strain evidence="14">NBRC 105413</strain>
    </source>
</reference>
<keyword evidence="15" id="KW-1185">Reference proteome</keyword>
<feature type="region of interest" description="Disordered" evidence="11">
    <location>
        <begin position="690"/>
        <end position="731"/>
    </location>
</feature>
<keyword evidence="3 14" id="KW-0489">Methyltransferase</keyword>
<feature type="region of interest" description="Disordered" evidence="11">
    <location>
        <begin position="34"/>
        <end position="126"/>
    </location>
</feature>
<feature type="compositionally biased region" description="Low complexity" evidence="11">
    <location>
        <begin position="217"/>
        <end position="227"/>
    </location>
</feature>
<feature type="domain" description="SAM-dependent MTase TRM10-type" evidence="13">
    <location>
        <begin position="1274"/>
        <end position="1466"/>
    </location>
</feature>
<feature type="region of interest" description="Disordered" evidence="11">
    <location>
        <begin position="1245"/>
        <end position="1268"/>
    </location>
</feature>
<dbReference type="FunFam" id="3.40.1280.30:FF:000001">
    <property type="entry name" value="tRNA methyltransferase 10 homolog A"/>
    <property type="match status" value="1"/>
</dbReference>
<keyword evidence="7" id="KW-0539">Nucleus</keyword>
<feature type="compositionally biased region" description="Low complexity" evidence="11">
    <location>
        <begin position="302"/>
        <end position="315"/>
    </location>
</feature>
<dbReference type="CDD" id="cd00067">
    <property type="entry name" value="GAL4"/>
    <property type="match status" value="1"/>
</dbReference>
<gene>
    <name evidence="14" type="primary">TRM10</name>
    <name evidence="14" type="ORF">LPJ64_002691</name>
</gene>
<evidence type="ECO:0000256" key="9">
    <source>
        <dbReference type="ARBA" id="ARBA00032166"/>
    </source>
</evidence>
<dbReference type="SUPFAM" id="SSF57701">
    <property type="entry name" value="Zn2/Cys6 DNA-binding domain"/>
    <property type="match status" value="1"/>
</dbReference>
<feature type="compositionally biased region" description="Basic residues" evidence="11">
    <location>
        <begin position="1245"/>
        <end position="1257"/>
    </location>
</feature>
<sequence length="1498" mass="162568">MTDKSFPSDSSGLQQPVVRLMLSCDNCRRKKIRCNGDKPECSNCSKSKTACHYSPVGPRKKPRKTPVPFSLGETAAQDDDSMTRSGDQKHHRRRAKRRASSLQHSDTDEGRSASAHGMADPSSGGVASISHLMLERLKESGALGISGQNAIGSVQTDGSQDIGSQRYQTPVMEMLRLQTQISSLVDQLRNITIRASGITSGSTSPLGSPTFANEPVQQPQQQQHQQQILSATHQKHHTYESQSRSRSQTQLQTQLQTRSQSQSQFQSLVDAAGSVFSASVNASSRGSASQAQSSDFSASSASASASASNCPSAQQCEQPSPKKPESQSDDVYLKKQTGSAQNMVVSRDLINHLTSVFFQYCHPSETGMYPIELYRDRLQRAQVSEPFLLSVLAVASRFSDDPRVKREPAYLAGYDFFERVTRRLMMDVLERDCVENMLTLNNLAVYAVGLPVANRGWYFSGLAMRMATQMSLQKVDAPGRMPGASMMSGPGIESARRAFWTTLLLEALASFASGEPPPITIQDIHVAEPYDDPSILGDELNAAAESSEDVDMQESSASIMNPAPPFRSRSETNTIGSNAGRPSVCAYIAQLAMLLIRVARLNGNRHPESAQFSPEYAALHAEMVAWYHGLPDNMQIKPTVAKDEIQRDPQMFAAKMFVHCHYHAAIIALHQPRVDLVRVGSPGSMGGFCDNDGAADNSDNSNLNNRQGSTNNAGSRARYASHQQKPPGSDQQWRQLAQQQCLTAACTMTELLTLARNLDVRYHIVTFGFAVFMAGVVHVGAVAYTPPDSTERQYSINCVKEHVRCLDRLGKYFAFHFIMAKHIRAQLQVIENADLRRRNAAAAAVASALSSSGTPSVHSADILGIDSRSQQHRHANQQQHFQSRNLQHSAGMPLSASTGGLPFDLAAATAFNMGSQFGSGLPSSAAAHTLSVMDISDIGLDAVLFASPGPSNTSGLAPVAASNTPSIGPGIPWLFNQTPLFTGTAGSTSRDASNSGQNAGSSSSMDMLFGLLASQSAQQSPGPATNSAAAATAAAATATACPMPGLCGGLCGTHSPTTTASMISGLQGLSGLAGLGSGMSSLAQLFSSNTDGLASLYPEKIVNNSSLAPSRESNEGSSSSRASISNIVMSSNDGRQTSASQGNHHSSQVSAQSSFSSIATSQAADPAAPLRLTTPGGVQQFGDTEKTQGKPENAHTVKSGPSVKTYVPKTMALEEFKKLPLTQQKKLMKHELWAQRAEELKEIKKQKKKEVRKRRNQRQAQEAAESGMSRTCFKRQKLEEQERSGIRFVLDMAFDDKMDDKEIKSISSQVMRCYSANRQAAKRVDLHVTRLHGKLRERFDTAMPHHVSWSQDHVQMHDKEYLDLFDKQDLVYLTADSPNVIEFLDPQKLYIIGGIVDKNRYPRLTLNKAEEQGIAHAQLPIGKYVKMSTRKIMTVNQIFEMLLRFIETNDWKTAFLEVIPQRKFKSDDGESTKGDDASAEEDSAEEDGADSSAEEQDK</sequence>
<dbReference type="PROSITE" id="PS51675">
    <property type="entry name" value="SAM_MT_TRM10"/>
    <property type="match status" value="1"/>
</dbReference>
<dbReference type="InterPro" id="IPR001138">
    <property type="entry name" value="Zn2Cys6_DnaBD"/>
</dbReference>
<dbReference type="InterPro" id="IPR028564">
    <property type="entry name" value="MT_TRM10-typ"/>
</dbReference>
<feature type="domain" description="Zn(2)-C6 fungal-type" evidence="12">
    <location>
        <begin position="23"/>
        <end position="53"/>
    </location>
</feature>
<evidence type="ECO:0000313" key="14">
    <source>
        <dbReference type="EMBL" id="KAJ1645753.1"/>
    </source>
</evidence>
<evidence type="ECO:0000313" key="15">
    <source>
        <dbReference type="Proteomes" id="UP001145021"/>
    </source>
</evidence>
<evidence type="ECO:0000259" key="12">
    <source>
        <dbReference type="PROSITE" id="PS50048"/>
    </source>
</evidence>
<dbReference type="GO" id="GO:0008270">
    <property type="term" value="F:zinc ion binding"/>
    <property type="evidence" value="ECO:0007669"/>
    <property type="project" value="InterPro"/>
</dbReference>
<comment type="catalytic activity">
    <reaction evidence="10">
        <text>guanosine(9) in tRNA + S-adenosyl-L-methionine = N(1)-methylguanosine(9) in tRNA + S-adenosyl-L-homocysteine + H(+)</text>
        <dbReference type="Rhea" id="RHEA:43156"/>
        <dbReference type="Rhea" id="RHEA-COMP:10367"/>
        <dbReference type="Rhea" id="RHEA-COMP:10368"/>
        <dbReference type="ChEBI" id="CHEBI:15378"/>
        <dbReference type="ChEBI" id="CHEBI:57856"/>
        <dbReference type="ChEBI" id="CHEBI:59789"/>
        <dbReference type="ChEBI" id="CHEBI:73542"/>
        <dbReference type="ChEBI" id="CHEBI:74269"/>
        <dbReference type="EC" id="2.1.1.221"/>
    </reaction>
</comment>
<feature type="compositionally biased region" description="Basic and acidic residues" evidence="11">
    <location>
        <begin position="1183"/>
        <end position="1195"/>
    </location>
</feature>
<proteinExistence type="predicted"/>
<dbReference type="CDD" id="cd12148">
    <property type="entry name" value="fungal_TF_MHR"/>
    <property type="match status" value="1"/>
</dbReference>
<feature type="region of interest" description="Disordered" evidence="11">
    <location>
        <begin position="1132"/>
        <end position="1202"/>
    </location>
</feature>
<comment type="caution">
    <text evidence="14">The sequence shown here is derived from an EMBL/GenBank/DDBJ whole genome shotgun (WGS) entry which is preliminary data.</text>
</comment>
<dbReference type="PROSITE" id="PS00463">
    <property type="entry name" value="ZN2_CY6_FUNGAL_1"/>
    <property type="match status" value="1"/>
</dbReference>
<dbReference type="Gene3D" id="4.10.240.10">
    <property type="entry name" value="Zn(2)-C6 fungal-type DNA-binding domain"/>
    <property type="match status" value="1"/>
</dbReference>
<dbReference type="EMBL" id="JANBOH010000090">
    <property type="protein sequence ID" value="KAJ1645753.1"/>
    <property type="molecule type" value="Genomic_DNA"/>
</dbReference>